<evidence type="ECO:0000313" key="4">
    <source>
        <dbReference type="Proteomes" id="UP000295075"/>
    </source>
</evidence>
<organism evidence="3 4">
    <name type="scientific">Kribbella albertanoniae</name>
    <dbReference type="NCBI Taxonomy" id="1266829"/>
    <lineage>
        <taxon>Bacteria</taxon>
        <taxon>Bacillati</taxon>
        <taxon>Actinomycetota</taxon>
        <taxon>Actinomycetes</taxon>
        <taxon>Propionibacteriales</taxon>
        <taxon>Kribbellaceae</taxon>
        <taxon>Kribbella</taxon>
    </lineage>
</organism>
<evidence type="ECO:0000256" key="1">
    <source>
        <dbReference type="ARBA" id="ARBA00022679"/>
    </source>
</evidence>
<dbReference type="InterPro" id="IPR041698">
    <property type="entry name" value="Methyltransf_25"/>
</dbReference>
<dbReference type="Pfam" id="PF13649">
    <property type="entry name" value="Methyltransf_25"/>
    <property type="match status" value="1"/>
</dbReference>
<evidence type="ECO:0000313" key="3">
    <source>
        <dbReference type="EMBL" id="TDC35265.1"/>
    </source>
</evidence>
<keyword evidence="3" id="KW-0489">Methyltransferase</keyword>
<accession>A0A4V2XSW0</accession>
<evidence type="ECO:0000259" key="2">
    <source>
        <dbReference type="Pfam" id="PF13649"/>
    </source>
</evidence>
<dbReference type="GO" id="GO:0008168">
    <property type="term" value="F:methyltransferase activity"/>
    <property type="evidence" value="ECO:0007669"/>
    <property type="project" value="UniProtKB-KW"/>
</dbReference>
<dbReference type="InterPro" id="IPR029063">
    <property type="entry name" value="SAM-dependent_MTases_sf"/>
</dbReference>
<keyword evidence="1 3" id="KW-0808">Transferase</keyword>
<comment type="caution">
    <text evidence="3">The sequence shown here is derived from an EMBL/GenBank/DDBJ whole genome shotgun (WGS) entry which is preliminary data.</text>
</comment>
<dbReference type="Gene3D" id="2.20.130.10">
    <property type="entry name" value="CAC2371-like domains"/>
    <property type="match status" value="1"/>
</dbReference>
<name>A0A4V2XSW0_9ACTN</name>
<reference evidence="3 4" key="1">
    <citation type="submission" date="2019-03" db="EMBL/GenBank/DDBJ databases">
        <title>Draft genome sequences of novel Actinobacteria.</title>
        <authorList>
            <person name="Sahin N."/>
            <person name="Ay H."/>
            <person name="Saygin H."/>
        </authorList>
    </citation>
    <scope>NUCLEOTIDE SEQUENCE [LARGE SCALE GENOMIC DNA]</scope>
    <source>
        <strain evidence="3 4">JCM 30547</strain>
    </source>
</reference>
<dbReference type="Gene3D" id="3.40.50.150">
    <property type="entry name" value="Vaccinia Virus protein VP39"/>
    <property type="match status" value="1"/>
</dbReference>
<dbReference type="EMBL" id="SMKA01000003">
    <property type="protein sequence ID" value="TDC35265.1"/>
    <property type="molecule type" value="Genomic_DNA"/>
</dbReference>
<keyword evidence="4" id="KW-1185">Reference proteome</keyword>
<dbReference type="AlphaFoldDB" id="A0A4V2XSW0"/>
<feature type="domain" description="Methyltransferase" evidence="2">
    <location>
        <begin position="51"/>
        <end position="148"/>
    </location>
</feature>
<dbReference type="CDD" id="cd02440">
    <property type="entry name" value="AdoMet_MTases"/>
    <property type="match status" value="1"/>
</dbReference>
<dbReference type="Proteomes" id="UP000295075">
    <property type="component" value="Unassembled WGS sequence"/>
</dbReference>
<proteinExistence type="predicted"/>
<gene>
    <name evidence="3" type="ORF">E1261_01675</name>
</gene>
<dbReference type="GO" id="GO:0032259">
    <property type="term" value="P:methylation"/>
    <property type="evidence" value="ECO:0007669"/>
    <property type="project" value="UniProtKB-KW"/>
</dbReference>
<dbReference type="OrthoDB" id="3818852at2"/>
<protein>
    <submittedName>
        <fullName evidence="3">Class I SAM-dependent methyltransferase</fullName>
    </submittedName>
</protein>
<dbReference type="SUPFAM" id="SSF53335">
    <property type="entry name" value="S-adenosyl-L-methionine-dependent methyltransferases"/>
    <property type="match status" value="1"/>
</dbReference>
<dbReference type="PANTHER" id="PTHR43861">
    <property type="entry name" value="TRANS-ACONITATE 2-METHYLTRANSFERASE-RELATED"/>
    <property type="match status" value="1"/>
</dbReference>
<sequence>MTGDNNPQEFYDGFAEDYHLIYPDWQSSARRQGGEVRDLITAFKGSGAFSVLDCSCGIGTQAIGLALEGYRVHATDLSSRAVARAADSAAAMGAELTFGTADFRHLDEQVDGTFDVVLSFDNSLAHLQTDDDLAQAFAAMKAKLEPDGLLLISLRDYGPLLKEKPEGSVPRVMELGGQKRIYFQTWQWHDDAPAYTTDFFVLKESSTGWEVSTGRTTLRALEKETVLGLLKGAGFKDVAWLLPHESGYHQPVVSARSL</sequence>
<dbReference type="RefSeq" id="WP_132400635.1">
    <property type="nucleotide sequence ID" value="NZ_SMKA01000003.1"/>
</dbReference>